<dbReference type="RefSeq" id="WP_003021917.1">
    <property type="nucleotide sequence ID" value="NZ_KK211923.1"/>
</dbReference>
<sequence>MIKTIRYTDLGISSFYWLDTKHHFSFDGYYDPERIEFGHLRVINYDIVMPHYGFDTHPHRNMEIITYVTKGTITHRDSYGNYGKITPGNIQVMSAGKGIFHSEYNLENEVLLFYQIWIEPRQKNTQPRYQNLEIDYKLNNLIHISSGSGDVDDRKVLYIDQDADVYTGKFSKNSSCKYNILRQLYMIVVSGEIKIGLNTAKTGDAMEVIDESEIIIEFIEDSEVIVNPKDICRKRYL</sequence>
<dbReference type="Proteomes" id="UP000023806">
    <property type="component" value="Unassembled WGS sequence"/>
</dbReference>
<evidence type="ECO:0000256" key="2">
    <source>
        <dbReference type="PIRSR" id="PIRSR006232-1"/>
    </source>
</evidence>
<name>A0AAD3G6W5_FRATT</name>
<feature type="binding site" evidence="2">
    <location>
        <position position="57"/>
    </location>
    <ligand>
        <name>Fe cation</name>
        <dbReference type="ChEBI" id="CHEBI:24875"/>
    </ligand>
</feature>
<reference evidence="6 7" key="1">
    <citation type="submission" date="2014-03" db="EMBL/GenBank/DDBJ databases">
        <title>The Genome Sequence of Francisella tularensis subsp. tularensis str. SCHU S4 substr. FSC043.</title>
        <authorList>
            <consortium name="The Broad Institute Genomics Platform"/>
            <consortium name="The Broad Institute Genome Sequencing Center for Infectious Disease"/>
            <person name="Chapman S.B."/>
            <person name="Guina T."/>
            <person name="Gelhaus C."/>
            <person name="Comer J."/>
            <person name="Sellati T."/>
            <person name="Sjostedt A."/>
            <person name="Young S.K."/>
            <person name="Zeng Q."/>
            <person name="Gargeya S."/>
            <person name="Abouelleil A."/>
            <person name="Alvarado L."/>
            <person name="Chapman S.B."/>
            <person name="Gainer-Dewar J."/>
            <person name="Goldberg J."/>
            <person name="Griggs A."/>
            <person name="Gujja S."/>
            <person name="Hansen M."/>
            <person name="Howarth C."/>
            <person name="Imamovic A."/>
            <person name="Larimer J."/>
            <person name="Murphy C."/>
            <person name="Naylor J."/>
            <person name="Pearson M."/>
            <person name="Poon T.W."/>
            <person name="Priest M."/>
            <person name="Roberts A."/>
            <person name="Saif S."/>
            <person name="Shea T."/>
            <person name="Sykes S."/>
            <person name="Wortman J."/>
            <person name="Nusbaum C."/>
            <person name="Birren B."/>
        </authorList>
    </citation>
    <scope>NUCLEOTIDE SEQUENCE [LARGE SCALE GENOMIC DNA]</scope>
    <source>
        <strain evidence="6 7">Schu S4</strain>
    </source>
</reference>
<dbReference type="Pfam" id="PF02678">
    <property type="entry name" value="Pirin"/>
    <property type="match status" value="1"/>
</dbReference>
<feature type="binding site" evidence="2">
    <location>
        <position position="59"/>
    </location>
    <ligand>
        <name>Fe cation</name>
        <dbReference type="ChEBI" id="CHEBI:24875"/>
    </ligand>
</feature>
<dbReference type="InterPro" id="IPR041602">
    <property type="entry name" value="Quercetinase_C"/>
</dbReference>
<feature type="domain" description="Quercetin 2,3-dioxygenase C-terminal cupin" evidence="5">
    <location>
        <begin position="153"/>
        <end position="226"/>
    </location>
</feature>
<comment type="similarity">
    <text evidence="1 3">Belongs to the pirin family.</text>
</comment>
<dbReference type="GO" id="GO:0046872">
    <property type="term" value="F:metal ion binding"/>
    <property type="evidence" value="ECO:0007669"/>
    <property type="project" value="UniProtKB-KW"/>
</dbReference>
<evidence type="ECO:0000256" key="3">
    <source>
        <dbReference type="RuleBase" id="RU003457"/>
    </source>
</evidence>
<gene>
    <name evidence="6" type="ORF">P250_03497</name>
</gene>
<dbReference type="InterPro" id="IPR014710">
    <property type="entry name" value="RmlC-like_jellyroll"/>
</dbReference>
<dbReference type="Pfam" id="PF17954">
    <property type="entry name" value="Pirin_C_2"/>
    <property type="match status" value="1"/>
</dbReference>
<evidence type="ECO:0000259" key="4">
    <source>
        <dbReference type="Pfam" id="PF02678"/>
    </source>
</evidence>
<evidence type="ECO:0008006" key="8">
    <source>
        <dbReference type="Google" id="ProtNLM"/>
    </source>
</evidence>
<dbReference type="InterPro" id="IPR011051">
    <property type="entry name" value="RmlC_Cupin_sf"/>
</dbReference>
<keyword evidence="2" id="KW-0479">Metal-binding</keyword>
<dbReference type="PIRSF" id="PIRSF006232">
    <property type="entry name" value="Pirin"/>
    <property type="match status" value="1"/>
</dbReference>
<dbReference type="InterPro" id="IPR003829">
    <property type="entry name" value="Pirin_N_dom"/>
</dbReference>
<dbReference type="CDD" id="cd02910">
    <property type="entry name" value="cupin_Yhhw_N"/>
    <property type="match status" value="1"/>
</dbReference>
<comment type="cofactor">
    <cofactor evidence="2">
        <name>Fe cation</name>
        <dbReference type="ChEBI" id="CHEBI:24875"/>
    </cofactor>
    <text evidence="2">Binds 1 Fe cation per subunit.</text>
</comment>
<dbReference type="EMBL" id="JIDS01000002">
    <property type="protein sequence ID" value="EZK38730.1"/>
    <property type="molecule type" value="Genomic_DNA"/>
</dbReference>
<evidence type="ECO:0000259" key="5">
    <source>
        <dbReference type="Pfam" id="PF17954"/>
    </source>
</evidence>
<dbReference type="AlphaFoldDB" id="A0AAD3G6W5"/>
<feature type="binding site" evidence="2">
    <location>
        <position position="101"/>
    </location>
    <ligand>
        <name>Fe cation</name>
        <dbReference type="ChEBI" id="CHEBI:24875"/>
    </ligand>
</feature>
<dbReference type="SUPFAM" id="SSF51182">
    <property type="entry name" value="RmlC-like cupins"/>
    <property type="match status" value="1"/>
</dbReference>
<evidence type="ECO:0000313" key="6">
    <source>
        <dbReference type="EMBL" id="EZK38730.1"/>
    </source>
</evidence>
<protein>
    <recommendedName>
        <fullName evidence="8">Pirin family protein</fullName>
    </recommendedName>
</protein>
<keyword evidence="2" id="KW-0408">Iron</keyword>
<comment type="caution">
    <text evidence="6">The sequence shown here is derived from an EMBL/GenBank/DDBJ whole genome shotgun (WGS) entry which is preliminary data.</text>
</comment>
<evidence type="ECO:0000256" key="1">
    <source>
        <dbReference type="ARBA" id="ARBA00008416"/>
    </source>
</evidence>
<dbReference type="InterPro" id="IPR012093">
    <property type="entry name" value="Pirin"/>
</dbReference>
<dbReference type="PANTHER" id="PTHR43212">
    <property type="entry name" value="QUERCETIN 2,3-DIOXYGENASE"/>
    <property type="match status" value="1"/>
</dbReference>
<proteinExistence type="inferred from homology"/>
<dbReference type="Gene3D" id="2.60.120.10">
    <property type="entry name" value="Jelly Rolls"/>
    <property type="match status" value="2"/>
</dbReference>
<accession>A0AAD3G6W5</accession>
<feature type="binding site" evidence="2">
    <location>
        <position position="103"/>
    </location>
    <ligand>
        <name>Fe cation</name>
        <dbReference type="ChEBI" id="CHEBI:24875"/>
    </ligand>
</feature>
<organism evidence="6 7">
    <name type="scientific">Francisella tularensis subsp. tularensis str. SCHU S4 substr. FSC237</name>
    <dbReference type="NCBI Taxonomy" id="1341660"/>
    <lineage>
        <taxon>Bacteria</taxon>
        <taxon>Pseudomonadati</taxon>
        <taxon>Pseudomonadota</taxon>
        <taxon>Gammaproteobacteria</taxon>
        <taxon>Thiotrichales</taxon>
        <taxon>Francisellaceae</taxon>
        <taxon>Francisella</taxon>
    </lineage>
</organism>
<dbReference type="PANTHER" id="PTHR43212:SF3">
    <property type="entry name" value="QUERCETIN 2,3-DIOXYGENASE"/>
    <property type="match status" value="1"/>
</dbReference>
<evidence type="ECO:0000313" key="7">
    <source>
        <dbReference type="Proteomes" id="UP000023806"/>
    </source>
</evidence>
<feature type="domain" description="Pirin N-terminal" evidence="4">
    <location>
        <begin position="16"/>
        <end position="118"/>
    </location>
</feature>